<dbReference type="EMBL" id="JAUOZU010000001">
    <property type="protein sequence ID" value="MDO6962672.1"/>
    <property type="molecule type" value="Genomic_DNA"/>
</dbReference>
<comment type="caution">
    <text evidence="1">The sequence shown here is derived from an EMBL/GenBank/DDBJ whole genome shotgun (WGS) entry which is preliminary data.</text>
</comment>
<organism evidence="1 2">
    <name type="scientific">Rhizobium alvei</name>
    <dbReference type="NCBI Taxonomy" id="1132659"/>
    <lineage>
        <taxon>Bacteria</taxon>
        <taxon>Pseudomonadati</taxon>
        <taxon>Pseudomonadota</taxon>
        <taxon>Alphaproteobacteria</taxon>
        <taxon>Hyphomicrobiales</taxon>
        <taxon>Rhizobiaceae</taxon>
        <taxon>Rhizobium/Agrobacterium group</taxon>
        <taxon>Rhizobium</taxon>
    </lineage>
</organism>
<proteinExistence type="predicted"/>
<sequence>MMQQPSPSKQTERTSLRYVVEEKRTVQAPKQAIHSEFLRTGRIDRNRPNWSIEEKRYLTYEEVAARTGRVLTVAGEKTHQRLNSFHKSIQFPKVIFHRTLNGTPHLGYCHVTAAKTKFAEYDEVKWAFYIANFFAEIAADELQFENINMRAERMYFAVAVQKDMEAKKLAIDTKVRGNGILFRTQDPKEALKNVLMLGAKHETLRKIIRAL</sequence>
<dbReference type="RefSeq" id="WP_304374555.1">
    <property type="nucleotide sequence ID" value="NZ_JAUOZU010000001.1"/>
</dbReference>
<gene>
    <name evidence="1" type="ORF">Q4481_01810</name>
</gene>
<accession>A0ABT8YG81</accession>
<name>A0ABT8YG81_9HYPH</name>
<dbReference type="Pfam" id="PF20361">
    <property type="entry name" value="DUF6656"/>
    <property type="match status" value="1"/>
</dbReference>
<evidence type="ECO:0000313" key="2">
    <source>
        <dbReference type="Proteomes" id="UP001174932"/>
    </source>
</evidence>
<reference evidence="1" key="1">
    <citation type="journal article" date="2015" name="Int. J. Syst. Evol. Microbiol.">
        <title>Rhizobium alvei sp. nov., isolated from a freshwater river.</title>
        <authorList>
            <person name="Sheu S.Y."/>
            <person name="Huang H.W."/>
            <person name="Young C.C."/>
            <person name="Chen W.M."/>
        </authorList>
    </citation>
    <scope>NUCLEOTIDE SEQUENCE</scope>
    <source>
        <strain evidence="1">TNR-22</strain>
    </source>
</reference>
<dbReference type="InterPro" id="IPR046597">
    <property type="entry name" value="DUF6656"/>
</dbReference>
<dbReference type="Proteomes" id="UP001174932">
    <property type="component" value="Unassembled WGS sequence"/>
</dbReference>
<reference evidence="1" key="2">
    <citation type="submission" date="2023-07" db="EMBL/GenBank/DDBJ databases">
        <authorList>
            <person name="Shen H."/>
        </authorList>
    </citation>
    <scope>NUCLEOTIDE SEQUENCE</scope>
    <source>
        <strain evidence="1">TNR-22</strain>
    </source>
</reference>
<keyword evidence="2" id="KW-1185">Reference proteome</keyword>
<protein>
    <submittedName>
        <fullName evidence="1">Uncharacterized protein</fullName>
    </submittedName>
</protein>
<evidence type="ECO:0000313" key="1">
    <source>
        <dbReference type="EMBL" id="MDO6962672.1"/>
    </source>
</evidence>